<gene>
    <name evidence="3" type="ORF">COC69_15810</name>
</gene>
<dbReference type="InterPro" id="IPR013830">
    <property type="entry name" value="SGNH_hydro"/>
</dbReference>
<dbReference type="Gene3D" id="3.40.50.1110">
    <property type="entry name" value="SGNH hydrolase"/>
    <property type="match status" value="1"/>
</dbReference>
<dbReference type="PROSITE" id="PS51257">
    <property type="entry name" value="PROKAR_LIPOPROTEIN"/>
    <property type="match status" value="1"/>
</dbReference>
<evidence type="ECO:0000313" key="3">
    <source>
        <dbReference type="EMBL" id="PGS78309.1"/>
    </source>
</evidence>
<dbReference type="Pfam" id="PF13472">
    <property type="entry name" value="Lipase_GDSL_2"/>
    <property type="match status" value="1"/>
</dbReference>
<protein>
    <recommendedName>
        <fullName evidence="2">SGNH hydrolase-type esterase domain-containing protein</fullName>
    </recommendedName>
</protein>
<dbReference type="EMBL" id="NULI01000087">
    <property type="protein sequence ID" value="PGS78309.1"/>
    <property type="molecule type" value="Genomic_DNA"/>
</dbReference>
<feature type="domain" description="SGNH hydrolase-type esterase" evidence="2">
    <location>
        <begin position="60"/>
        <end position="218"/>
    </location>
</feature>
<name>A0A9X7CME0_BACCE</name>
<dbReference type="AlphaFoldDB" id="A0A9X7CME0"/>
<proteinExistence type="predicted"/>
<accession>A0A9X7CME0</accession>
<evidence type="ECO:0000313" key="4">
    <source>
        <dbReference type="Proteomes" id="UP000224203"/>
    </source>
</evidence>
<evidence type="ECO:0000256" key="1">
    <source>
        <dbReference type="SAM" id="SignalP"/>
    </source>
</evidence>
<reference evidence="3 4" key="1">
    <citation type="submission" date="2017-09" db="EMBL/GenBank/DDBJ databases">
        <title>Large-scale bioinformatics analysis of Bacillus genomes uncovers conserved roles of natural products in bacterial physiology.</title>
        <authorList>
            <consortium name="Agbiome Team Llc"/>
            <person name="Bleich R.M."/>
            <person name="Grubbs K.J."/>
            <person name="Santa Maria K.C."/>
            <person name="Allen S.E."/>
            <person name="Farag S."/>
            <person name="Shank E.A."/>
            <person name="Bowers A."/>
        </authorList>
    </citation>
    <scope>NUCLEOTIDE SEQUENCE [LARGE SCALE GENOMIC DNA]</scope>
    <source>
        <strain evidence="3 4">AFS041711</strain>
    </source>
</reference>
<feature type="chain" id="PRO_5040799493" description="SGNH hydrolase-type esterase domain-containing protein" evidence="1">
    <location>
        <begin position="21"/>
        <end position="232"/>
    </location>
</feature>
<evidence type="ECO:0000259" key="2">
    <source>
        <dbReference type="Pfam" id="PF13472"/>
    </source>
</evidence>
<comment type="caution">
    <text evidence="3">The sequence shown here is derived from an EMBL/GenBank/DDBJ whole genome shotgun (WGS) entry which is preliminary data.</text>
</comment>
<dbReference type="Proteomes" id="UP000224203">
    <property type="component" value="Unassembled WGS sequence"/>
</dbReference>
<dbReference type="InterPro" id="IPR036514">
    <property type="entry name" value="SGNH_hydro_sf"/>
</dbReference>
<organism evidence="3 4">
    <name type="scientific">Bacillus cereus</name>
    <dbReference type="NCBI Taxonomy" id="1396"/>
    <lineage>
        <taxon>Bacteria</taxon>
        <taxon>Bacillati</taxon>
        <taxon>Bacillota</taxon>
        <taxon>Bacilli</taxon>
        <taxon>Bacillales</taxon>
        <taxon>Bacillaceae</taxon>
        <taxon>Bacillus</taxon>
        <taxon>Bacillus cereus group</taxon>
    </lineage>
</organism>
<keyword evidence="1" id="KW-0732">Signal</keyword>
<sequence>MIKKIGIGLLTGSIILTAAACGSTGNIKGENTSVEKKNEQKSTSNTQDMSYKAIYKNSLFMGDSITEGLTFHDFLDQQNVIAKTGDILMLVLKDKTDDEAIKRKPKHIFMAYGNDDLYVKKDLDGNPVDPVKFSIENYTKMIQKMKKELPDTKLHLLAVLPVTEEVVQQNPVYQRIKEYNEALKKLAETEGIDYIDLSSIVEKNKNIYDKDGVHFKKAYYPLMLDFLKSKIQ</sequence>
<dbReference type="SUPFAM" id="SSF52266">
    <property type="entry name" value="SGNH hydrolase"/>
    <property type="match status" value="1"/>
</dbReference>
<feature type="signal peptide" evidence="1">
    <location>
        <begin position="1"/>
        <end position="20"/>
    </location>
</feature>